<name>A0ACD5XSN3_AVESA</name>
<reference evidence="1" key="1">
    <citation type="submission" date="2021-05" db="EMBL/GenBank/DDBJ databases">
        <authorList>
            <person name="Scholz U."/>
            <person name="Mascher M."/>
            <person name="Fiebig A."/>
        </authorList>
    </citation>
    <scope>NUCLEOTIDE SEQUENCE [LARGE SCALE GENOMIC DNA]</scope>
</reference>
<evidence type="ECO:0000313" key="2">
    <source>
        <dbReference type="Proteomes" id="UP001732700"/>
    </source>
</evidence>
<protein>
    <submittedName>
        <fullName evidence="1">Uncharacterized protein</fullName>
    </submittedName>
</protein>
<evidence type="ECO:0000313" key="1">
    <source>
        <dbReference type="EnsemblPlants" id="AVESA.00010b.r2.5AG0825570.1.CDS"/>
    </source>
</evidence>
<dbReference type="Proteomes" id="UP001732700">
    <property type="component" value="Chromosome 5A"/>
</dbReference>
<organism evidence="1 2">
    <name type="scientific">Avena sativa</name>
    <name type="common">Oat</name>
    <dbReference type="NCBI Taxonomy" id="4498"/>
    <lineage>
        <taxon>Eukaryota</taxon>
        <taxon>Viridiplantae</taxon>
        <taxon>Streptophyta</taxon>
        <taxon>Embryophyta</taxon>
        <taxon>Tracheophyta</taxon>
        <taxon>Spermatophyta</taxon>
        <taxon>Magnoliopsida</taxon>
        <taxon>Liliopsida</taxon>
        <taxon>Poales</taxon>
        <taxon>Poaceae</taxon>
        <taxon>BOP clade</taxon>
        <taxon>Pooideae</taxon>
        <taxon>Poodae</taxon>
        <taxon>Poeae</taxon>
        <taxon>Poeae Chloroplast Group 1 (Aveneae type)</taxon>
        <taxon>Aveninae</taxon>
        <taxon>Avena</taxon>
    </lineage>
</organism>
<accession>A0ACD5XSN3</accession>
<keyword evidence="2" id="KW-1185">Reference proteome</keyword>
<sequence>MRVTGKTPDRVKKVYIQGSQSFSTFHFDDSQGPPKDGIWFHVKGSSATGDAAGSSVVHENAVSFSPPPKRVPPRPSDHPRKRKESVEEFGDDDDDFVGVPPKHPAADSSKATRVDVRKIKKSKSSLAGPKHSEGDQNPSKRINPNYRSAPNKVVEAIKSLTEPQKVKIKDYPFGPLLDLKLKGLESTKLLVFVMDSLDPDTLTLDIGIGKPLKITRHSIKCVLGLENRGKRIVAPDRHKQKEALSNLKKKLGIEPSVDVKVQDLINWLKKGETDPFSIRCFIMILLAKLLMPGTSDFITGKEAALTEDMATLRLVNWASVIFDDIAIAAKLWCSKKKVCTNPSMHGCLMFLLVYYLDNLLGEHSTDPVLTPRIAHITKQQLLDLIEEDRQVVNGVETFGALPLRSQDDTCYMEGSHSSTYDPPSTQSTDIPTSSHSSPSAFFPSMHRHLASCFNCFPAEQQLAAKEALQRYDEEVGNLTLQISTAKMTAIQEIKRILCDGQSNTNPTPPPDRRGTTNHITTQSPLRDTHTAPNMEEDLQRQPISSHDADDHNVTKSDGFNKLSSSQQDISRCPYNSPLESPYDSPHEVLTNGVCKTCHEEDEMCQLDEELLNEEGDEDASAVDEATFEKRNEPSGVRTQLDNDAPRQMASPRTPHVFCPMRNTTLGPSFQGLHTESSPLPNPIFDKTPNLIHTSRTPSVDGTEHVTQWWEVSQQLRDAGIEKHPYVPSPVFDETPKH</sequence>
<proteinExistence type="predicted"/>
<reference evidence="1" key="2">
    <citation type="submission" date="2025-09" db="UniProtKB">
        <authorList>
            <consortium name="EnsemblPlants"/>
        </authorList>
    </citation>
    <scope>IDENTIFICATION</scope>
</reference>
<dbReference type="EnsemblPlants" id="AVESA.00010b.r2.5AG0825570.1">
    <property type="protein sequence ID" value="AVESA.00010b.r2.5AG0825570.1.CDS"/>
    <property type="gene ID" value="AVESA.00010b.r2.5AG0825570"/>
</dbReference>